<feature type="transmembrane region" description="Helical" evidence="1">
    <location>
        <begin position="32"/>
        <end position="52"/>
    </location>
</feature>
<accession>A0A2V3W9X3</accession>
<dbReference type="EMBL" id="QJJR01000007">
    <property type="protein sequence ID" value="PXW90870.1"/>
    <property type="molecule type" value="Genomic_DNA"/>
</dbReference>
<reference evidence="2 3" key="1">
    <citation type="submission" date="2018-05" db="EMBL/GenBank/DDBJ databases">
        <title>Genomic Encyclopedia of Type Strains, Phase IV (KMG-IV): sequencing the most valuable type-strain genomes for metagenomic binning, comparative biology and taxonomic classification.</title>
        <authorList>
            <person name="Goeker M."/>
        </authorList>
    </citation>
    <scope>NUCLEOTIDE SEQUENCE [LARGE SCALE GENOMIC DNA]</scope>
    <source>
        <strain evidence="2 3">DSM 22440</strain>
    </source>
</reference>
<evidence type="ECO:0000313" key="2">
    <source>
        <dbReference type="EMBL" id="PXW90870.1"/>
    </source>
</evidence>
<dbReference type="AlphaFoldDB" id="A0A2V3W9X3"/>
<dbReference type="Proteomes" id="UP000247922">
    <property type="component" value="Unassembled WGS sequence"/>
</dbReference>
<keyword evidence="1" id="KW-0472">Membrane</keyword>
<keyword evidence="1" id="KW-0812">Transmembrane</keyword>
<organism evidence="2 3">
    <name type="scientific">Streptohalobacillus salinus</name>
    <dbReference type="NCBI Taxonomy" id="621096"/>
    <lineage>
        <taxon>Bacteria</taxon>
        <taxon>Bacillati</taxon>
        <taxon>Bacillota</taxon>
        <taxon>Bacilli</taxon>
        <taxon>Bacillales</taxon>
        <taxon>Bacillaceae</taxon>
        <taxon>Streptohalobacillus</taxon>
    </lineage>
</organism>
<evidence type="ECO:0000313" key="3">
    <source>
        <dbReference type="Proteomes" id="UP000247922"/>
    </source>
</evidence>
<keyword evidence="3" id="KW-1185">Reference proteome</keyword>
<evidence type="ECO:0000256" key="1">
    <source>
        <dbReference type="SAM" id="Phobius"/>
    </source>
</evidence>
<gene>
    <name evidence="2" type="ORF">DES38_1071</name>
</gene>
<protein>
    <submittedName>
        <fullName evidence="2">Uncharacterized protein</fullName>
    </submittedName>
</protein>
<name>A0A2V3W9X3_9BACI</name>
<keyword evidence="1" id="KW-1133">Transmembrane helix</keyword>
<feature type="transmembrane region" description="Helical" evidence="1">
    <location>
        <begin position="7"/>
        <end position="26"/>
    </location>
</feature>
<proteinExistence type="predicted"/>
<sequence length="70" mass="8704">MKFTRIDWFLLIFIMITSMLLYVFFANKISNHFLNLIILSLSILTGTLRNIYYKKKRNKIREYEYKKREF</sequence>
<comment type="caution">
    <text evidence="2">The sequence shown here is derived from an EMBL/GenBank/DDBJ whole genome shotgun (WGS) entry which is preliminary data.</text>
</comment>